<sequence length="127" mass="14964">MEIYIYKDYSEWMSDNPSEVLEGSVEFFRNGTVFIDTTYEYKGYRQILSMEKIFAVVYKMPSGFMAYHREINVYTDMEAWRESNPQVTFEGEICEDQCTAGHATFITTEGYKQIISLNKVFAVTYER</sequence>
<dbReference type="AlphaFoldDB" id="A0A645D168"/>
<proteinExistence type="predicted"/>
<name>A0A645D168_9ZZZZ</name>
<gene>
    <name evidence="1" type="ORF">SDC9_130229</name>
</gene>
<comment type="caution">
    <text evidence="1">The sequence shown here is derived from an EMBL/GenBank/DDBJ whole genome shotgun (WGS) entry which is preliminary data.</text>
</comment>
<accession>A0A645D168</accession>
<reference evidence="1" key="1">
    <citation type="submission" date="2019-08" db="EMBL/GenBank/DDBJ databases">
        <authorList>
            <person name="Kucharzyk K."/>
            <person name="Murdoch R.W."/>
            <person name="Higgins S."/>
            <person name="Loffler F."/>
        </authorList>
    </citation>
    <scope>NUCLEOTIDE SEQUENCE</scope>
</reference>
<dbReference type="EMBL" id="VSSQ01032032">
    <property type="protein sequence ID" value="MPM83166.1"/>
    <property type="molecule type" value="Genomic_DNA"/>
</dbReference>
<protein>
    <submittedName>
        <fullName evidence="1">Uncharacterized protein</fullName>
    </submittedName>
</protein>
<organism evidence="1">
    <name type="scientific">bioreactor metagenome</name>
    <dbReference type="NCBI Taxonomy" id="1076179"/>
    <lineage>
        <taxon>unclassified sequences</taxon>
        <taxon>metagenomes</taxon>
        <taxon>ecological metagenomes</taxon>
    </lineage>
</organism>
<evidence type="ECO:0000313" key="1">
    <source>
        <dbReference type="EMBL" id="MPM83166.1"/>
    </source>
</evidence>